<dbReference type="Pfam" id="PF03237">
    <property type="entry name" value="Terminase_6N"/>
    <property type="match status" value="1"/>
</dbReference>
<sequence length="211" mass="24291">MQSKEARRRVYVNEKQRQFLSAKQKRRTFVGGRGSGKTTVLGHQTRVQMNYLPRGKGFLAGLTYTQLLSNTIPSAEDAWQAHGLREYDQKSGFGHYVKGKRPPADWIKPYQPPSNYENVISFLNGFTIQMLSMDRAELARGGNYDFGHIDESALIKEEHVNKILRPMIRGNIYRFPANPHHQTFCDYTSVPWLPSGQWVFKTEDLAKEKPE</sequence>
<dbReference type="Gene3D" id="3.40.50.300">
    <property type="entry name" value="P-loop containing nucleotide triphosphate hydrolases"/>
    <property type="match status" value="1"/>
</dbReference>
<dbReference type="RefSeq" id="WP_232341686.1">
    <property type="nucleotide sequence ID" value="NZ_WQKZ01000018.1"/>
</dbReference>
<protein>
    <recommendedName>
        <fullName evidence="3">Terminase</fullName>
    </recommendedName>
</protein>
<comment type="caution">
    <text evidence="1">The sequence shown here is derived from an EMBL/GenBank/DDBJ whole genome shotgun (WGS) entry which is preliminary data.</text>
</comment>
<dbReference type="EMBL" id="WQKZ01000018">
    <property type="protein sequence ID" value="MVN79330.1"/>
    <property type="molecule type" value="Genomic_DNA"/>
</dbReference>
<gene>
    <name evidence="1" type="ORF">GO988_23605</name>
</gene>
<dbReference type="Proteomes" id="UP000441336">
    <property type="component" value="Unassembled WGS sequence"/>
</dbReference>
<evidence type="ECO:0000313" key="2">
    <source>
        <dbReference type="Proteomes" id="UP000441336"/>
    </source>
</evidence>
<accession>A0A7K1TLQ2</accession>
<keyword evidence="2" id="KW-1185">Reference proteome</keyword>
<dbReference type="InterPro" id="IPR027417">
    <property type="entry name" value="P-loop_NTPase"/>
</dbReference>
<feature type="non-terminal residue" evidence="1">
    <location>
        <position position="211"/>
    </location>
</feature>
<reference evidence="1 2" key="1">
    <citation type="submission" date="2019-12" db="EMBL/GenBank/DDBJ databases">
        <title>Hymenobacter sp. HMF4947 Genome sequencing and assembly.</title>
        <authorList>
            <person name="Kang H."/>
            <person name="Cha I."/>
            <person name="Kim H."/>
            <person name="Joh K."/>
        </authorList>
    </citation>
    <scope>NUCLEOTIDE SEQUENCE [LARGE SCALE GENOMIC DNA]</scope>
    <source>
        <strain evidence="1 2">HMF4947</strain>
    </source>
</reference>
<evidence type="ECO:0008006" key="3">
    <source>
        <dbReference type="Google" id="ProtNLM"/>
    </source>
</evidence>
<proteinExistence type="predicted"/>
<name>A0A7K1TLQ2_9BACT</name>
<organism evidence="1 2">
    <name type="scientific">Hymenobacter ginkgonis</name>
    <dbReference type="NCBI Taxonomy" id="2682976"/>
    <lineage>
        <taxon>Bacteria</taxon>
        <taxon>Pseudomonadati</taxon>
        <taxon>Bacteroidota</taxon>
        <taxon>Cytophagia</taxon>
        <taxon>Cytophagales</taxon>
        <taxon>Hymenobacteraceae</taxon>
        <taxon>Hymenobacter</taxon>
    </lineage>
</organism>
<evidence type="ECO:0000313" key="1">
    <source>
        <dbReference type="EMBL" id="MVN79330.1"/>
    </source>
</evidence>
<dbReference type="AlphaFoldDB" id="A0A7K1TLQ2"/>